<evidence type="ECO:0000313" key="9">
    <source>
        <dbReference type="Proteomes" id="UP000433101"/>
    </source>
</evidence>
<dbReference type="Pfam" id="PF07298">
    <property type="entry name" value="NnrU"/>
    <property type="match status" value="1"/>
</dbReference>
<evidence type="ECO:0000259" key="7">
    <source>
        <dbReference type="Pfam" id="PF07298"/>
    </source>
</evidence>
<organism evidence="8 9">
    <name type="scientific">Stappia sediminis</name>
    <dbReference type="NCBI Taxonomy" id="2692190"/>
    <lineage>
        <taxon>Bacteria</taxon>
        <taxon>Pseudomonadati</taxon>
        <taxon>Pseudomonadota</taxon>
        <taxon>Alphaproteobacteria</taxon>
        <taxon>Hyphomicrobiales</taxon>
        <taxon>Stappiaceae</taxon>
        <taxon>Stappia</taxon>
    </lineage>
</organism>
<comment type="subcellular location">
    <subcellularLocation>
        <location evidence="1">Membrane</location>
        <topology evidence="1">Multi-pass membrane protein</topology>
    </subcellularLocation>
</comment>
<accession>A0A7X3S769</accession>
<evidence type="ECO:0000313" key="8">
    <source>
        <dbReference type="EMBL" id="MXN64439.1"/>
    </source>
</evidence>
<evidence type="ECO:0000256" key="6">
    <source>
        <dbReference type="SAM" id="SignalP"/>
    </source>
</evidence>
<gene>
    <name evidence="8" type="ORF">GR183_05945</name>
</gene>
<dbReference type="InterPro" id="IPR009915">
    <property type="entry name" value="NnrU_dom"/>
</dbReference>
<keyword evidence="9" id="KW-1185">Reference proteome</keyword>
<proteinExistence type="predicted"/>
<protein>
    <submittedName>
        <fullName evidence="8">NnrU family protein</fullName>
    </submittedName>
</protein>
<feature type="chain" id="PRO_5031172258" evidence="6">
    <location>
        <begin position="22"/>
        <end position="192"/>
    </location>
</feature>
<dbReference type="AlphaFoldDB" id="A0A7X3S769"/>
<evidence type="ECO:0000256" key="2">
    <source>
        <dbReference type="ARBA" id="ARBA00022692"/>
    </source>
</evidence>
<sequence>MAYLVLGLVLFLGAHSLPMFAAAESGLRTRLGEGPFKGIHSLISAVGIVLIVIGYGQARAAGPALLYDPPVWMAHLVMLLMLPVFVLILSTYLPGRIKAAAKHPTILAVKIWAFAHLLANGDAASVLLFGAFLGWAVADRISLKRRGKLGGVAPGEGSPKNDITAIVGGLAVYALFVWQLHSWLIGVPILQG</sequence>
<evidence type="ECO:0000256" key="1">
    <source>
        <dbReference type="ARBA" id="ARBA00004141"/>
    </source>
</evidence>
<feature type="transmembrane region" description="Helical" evidence="5">
    <location>
        <begin position="113"/>
        <end position="138"/>
    </location>
</feature>
<feature type="domain" description="NnrU" evidence="7">
    <location>
        <begin position="4"/>
        <end position="188"/>
    </location>
</feature>
<evidence type="ECO:0000256" key="5">
    <source>
        <dbReference type="SAM" id="Phobius"/>
    </source>
</evidence>
<reference evidence="8 9" key="1">
    <citation type="submission" date="2019-12" db="EMBL/GenBank/DDBJ databases">
        <authorList>
            <person name="Li M."/>
        </authorList>
    </citation>
    <scope>NUCLEOTIDE SEQUENCE [LARGE SCALE GENOMIC DNA]</scope>
    <source>
        <strain evidence="8 9">GBMRC 2046</strain>
    </source>
</reference>
<feature type="transmembrane region" description="Helical" evidence="5">
    <location>
        <begin position="39"/>
        <end position="58"/>
    </location>
</feature>
<keyword evidence="4 5" id="KW-0472">Membrane</keyword>
<comment type="caution">
    <text evidence="8">The sequence shown here is derived from an EMBL/GenBank/DDBJ whole genome shotgun (WGS) entry which is preliminary data.</text>
</comment>
<dbReference type="GO" id="GO:0016020">
    <property type="term" value="C:membrane"/>
    <property type="evidence" value="ECO:0007669"/>
    <property type="project" value="UniProtKB-SubCell"/>
</dbReference>
<name>A0A7X3S769_9HYPH</name>
<dbReference type="RefSeq" id="WP_160774658.1">
    <property type="nucleotide sequence ID" value="NZ_WUMV01000002.1"/>
</dbReference>
<dbReference type="Proteomes" id="UP000433101">
    <property type="component" value="Unassembled WGS sequence"/>
</dbReference>
<dbReference type="EMBL" id="WUMV01000002">
    <property type="protein sequence ID" value="MXN64439.1"/>
    <property type="molecule type" value="Genomic_DNA"/>
</dbReference>
<feature type="signal peptide" evidence="6">
    <location>
        <begin position="1"/>
        <end position="21"/>
    </location>
</feature>
<evidence type="ECO:0000256" key="3">
    <source>
        <dbReference type="ARBA" id="ARBA00022989"/>
    </source>
</evidence>
<keyword evidence="2 5" id="KW-0812">Transmembrane</keyword>
<keyword evidence="3 5" id="KW-1133">Transmembrane helix</keyword>
<evidence type="ECO:0000256" key="4">
    <source>
        <dbReference type="ARBA" id="ARBA00023136"/>
    </source>
</evidence>
<keyword evidence="6" id="KW-0732">Signal</keyword>
<feature type="transmembrane region" description="Helical" evidence="5">
    <location>
        <begin position="70"/>
        <end position="93"/>
    </location>
</feature>